<dbReference type="InterPro" id="IPR036962">
    <property type="entry name" value="Glyco_hydro_3_N_sf"/>
</dbReference>
<name>T1EEJ9_HELRO</name>
<protein>
    <recommendedName>
        <fullName evidence="10">Fibronectin type III-like domain-containing protein</fullName>
    </recommendedName>
</protein>
<reference evidence="7 9" key="2">
    <citation type="journal article" date="2013" name="Nature">
        <title>Insights into bilaterian evolution from three spiralian genomes.</title>
        <authorList>
            <person name="Simakov O."/>
            <person name="Marletaz F."/>
            <person name="Cho S.J."/>
            <person name="Edsinger-Gonzales E."/>
            <person name="Havlak P."/>
            <person name="Hellsten U."/>
            <person name="Kuo D.H."/>
            <person name="Larsson T."/>
            <person name="Lv J."/>
            <person name="Arendt D."/>
            <person name="Savage R."/>
            <person name="Osoegawa K."/>
            <person name="de Jong P."/>
            <person name="Grimwood J."/>
            <person name="Chapman J.A."/>
            <person name="Shapiro H."/>
            <person name="Aerts A."/>
            <person name="Otillar R.P."/>
            <person name="Terry A.Y."/>
            <person name="Boore J.L."/>
            <person name="Grigoriev I.V."/>
            <person name="Lindberg D.R."/>
            <person name="Seaver E.C."/>
            <person name="Weisblat D.A."/>
            <person name="Putnam N.H."/>
            <person name="Rokhsar D.S."/>
        </authorList>
    </citation>
    <scope>NUCLEOTIDE SEQUENCE</scope>
</reference>
<keyword evidence="3" id="KW-0326">Glycosidase</keyword>
<evidence type="ECO:0000256" key="3">
    <source>
        <dbReference type="ARBA" id="ARBA00023295"/>
    </source>
</evidence>
<evidence type="ECO:0000256" key="4">
    <source>
        <dbReference type="SAM" id="SignalP"/>
    </source>
</evidence>
<dbReference type="eggNOG" id="ENOG502QQ55">
    <property type="taxonomic scope" value="Eukaryota"/>
</dbReference>
<dbReference type="EMBL" id="KB097700">
    <property type="protein sequence ID" value="ESN91801.1"/>
    <property type="molecule type" value="Genomic_DNA"/>
</dbReference>
<dbReference type="Gene3D" id="3.20.20.300">
    <property type="entry name" value="Glycoside hydrolase, family 3, N-terminal domain"/>
    <property type="match status" value="1"/>
</dbReference>
<dbReference type="OrthoDB" id="47059at2759"/>
<dbReference type="EnsemblMetazoa" id="HelroT108533">
    <property type="protein sequence ID" value="HelroP108533"/>
    <property type="gene ID" value="HelroG108533"/>
</dbReference>
<dbReference type="AlphaFoldDB" id="T1EEJ9"/>
<dbReference type="Proteomes" id="UP000015101">
    <property type="component" value="Unassembled WGS sequence"/>
</dbReference>
<dbReference type="GO" id="GO:0031222">
    <property type="term" value="P:arabinan catabolic process"/>
    <property type="evidence" value="ECO:0000318"/>
    <property type="project" value="GO_Central"/>
</dbReference>
<dbReference type="GO" id="GO:0009044">
    <property type="term" value="F:xylan 1,4-beta-xylosidase activity"/>
    <property type="evidence" value="ECO:0000318"/>
    <property type="project" value="GO_Central"/>
</dbReference>
<reference evidence="9" key="1">
    <citation type="submission" date="2012-12" db="EMBL/GenBank/DDBJ databases">
        <authorList>
            <person name="Hellsten U."/>
            <person name="Grimwood J."/>
            <person name="Chapman J.A."/>
            <person name="Shapiro H."/>
            <person name="Aerts A."/>
            <person name="Otillar R.P."/>
            <person name="Terry A.Y."/>
            <person name="Boore J.L."/>
            <person name="Simakov O."/>
            <person name="Marletaz F."/>
            <person name="Cho S.-J."/>
            <person name="Edsinger-Gonzales E."/>
            <person name="Havlak P."/>
            <person name="Kuo D.-H."/>
            <person name="Larsson T."/>
            <person name="Lv J."/>
            <person name="Arendt D."/>
            <person name="Savage R."/>
            <person name="Osoegawa K."/>
            <person name="de Jong P."/>
            <person name="Lindberg D.R."/>
            <person name="Seaver E.C."/>
            <person name="Weisblat D.A."/>
            <person name="Putnam N.H."/>
            <person name="Grigoriev I.V."/>
            <person name="Rokhsar D.S."/>
        </authorList>
    </citation>
    <scope>NUCLEOTIDE SEQUENCE</scope>
</reference>
<dbReference type="SUPFAM" id="SSF51445">
    <property type="entry name" value="(Trans)glycosidases"/>
    <property type="match status" value="1"/>
</dbReference>
<dbReference type="InParanoid" id="T1EEJ9"/>
<dbReference type="RefSeq" id="XP_009030602.1">
    <property type="nucleotide sequence ID" value="XM_009032354.1"/>
</dbReference>
<dbReference type="GO" id="GO:0045493">
    <property type="term" value="P:xylan catabolic process"/>
    <property type="evidence" value="ECO:0000318"/>
    <property type="project" value="GO_Central"/>
</dbReference>
<evidence type="ECO:0008006" key="10">
    <source>
        <dbReference type="Google" id="ProtNLM"/>
    </source>
</evidence>
<evidence type="ECO:0000256" key="1">
    <source>
        <dbReference type="ARBA" id="ARBA00022729"/>
    </source>
</evidence>
<feature type="domain" description="Glycoside hydrolase family 3 N-terminal" evidence="5">
    <location>
        <begin position="99"/>
        <end position="369"/>
    </location>
</feature>
<dbReference type="EMBL" id="AMQM01002193">
    <property type="status" value="NOT_ANNOTATED_CDS"/>
    <property type="molecule type" value="Genomic_DNA"/>
</dbReference>
<dbReference type="FunFam" id="3.40.50.1700:FF:000026">
    <property type="entry name" value="uncharacterized protein LOC100182860 isoform X3"/>
    <property type="match status" value="1"/>
</dbReference>
<evidence type="ECO:0000259" key="5">
    <source>
        <dbReference type="Pfam" id="PF00933"/>
    </source>
</evidence>
<dbReference type="InterPro" id="IPR017853">
    <property type="entry name" value="GH"/>
</dbReference>
<dbReference type="STRING" id="6412.T1EEJ9"/>
<keyword evidence="1 4" id="KW-0732">Signal</keyword>
<dbReference type="KEGG" id="hro:HELRODRAFT_108533"/>
<keyword evidence="2" id="KW-0378">Hydrolase</keyword>
<dbReference type="InterPro" id="IPR002772">
    <property type="entry name" value="Glyco_hydro_3_C"/>
</dbReference>
<dbReference type="InterPro" id="IPR036881">
    <property type="entry name" value="Glyco_hydro_3_C_sf"/>
</dbReference>
<keyword evidence="9" id="KW-1185">Reference proteome</keyword>
<dbReference type="PANTHER" id="PTHR42721">
    <property type="entry name" value="SUGAR HYDROLASE-RELATED"/>
    <property type="match status" value="1"/>
</dbReference>
<dbReference type="HOGENOM" id="CLU_004542_5_3_1"/>
<dbReference type="Pfam" id="PF00933">
    <property type="entry name" value="Glyco_hydro_3"/>
    <property type="match status" value="1"/>
</dbReference>
<proteinExistence type="predicted"/>
<dbReference type="FunFam" id="3.20.20.300:FF:000032">
    <property type="entry name" value="uncharacterized protein LOC100182860 isoform X3"/>
    <property type="match status" value="1"/>
</dbReference>
<dbReference type="InterPro" id="IPR001764">
    <property type="entry name" value="Glyco_hydro_3_N"/>
</dbReference>
<sequence>MLFLRTIALLIFFAFCCESKKTKKIPSICTTTSKSQEKNHDGTEKPGCSEFIYPFWDHTLSIEERLDDLMRRLTLQEMVDQMANGGGVPPDPAPAIERLGIPPYNFDTECLRGVADLNSTAFPMPIGLAASFSPDLLYEVASAISTEVRAIHHNATKHGDYGGMKGLNCFAPFMNLAHHPLWGRLQEVFGEDPFLIGQLTKSYVKGLQGNHPKYIKAIAGCKTVLVHSGPENIPSSRFTFDAKVTWRDLQLTFLPHFKDCIEAGALNLMCSYNSINGVPACANKSLLTDLIRKEYKFEGFIVSDMDAIENIANGHKYAPNYLESAVLAVNAGVDLELHGTANISYKLLVEAVEQEKVLYSTILNRTRKLFEARMKLGLFDPPSLNPYTDIDINEVIQSDYHRSLAMVAATKSFVLLKNINNRLPLVEGSIDKLAIIGPMSNNMDQIFGGYTPMVVRQFTTTPYDGLKMMVKQAVLVEGCESNACKTYDQPGVIKAASDADVVVVCLGTGQKIEGEDKDMPDMSLPGLQTQLLRDVVSHAKSPIILLLFTGCPIDLVEFNYTQNVGAIMQCFYPAQSTGEALKRVLFKNIGDNGDWSMVSPSGRLPYTWPMDLKQVPPMEDYSMVNRTYRYLTSRPLYPFGYGLSYASFFYFDLSVYPTVINISSGFDDVINVGVSVKNAGPVDAEEVVQVYISWRFLPKEIVMPNVQLVAVSRQIVMLSADRAQFKLQFKSEQLKVFVDDVGFTYIPGKIDVYVGGQQPFDKRIVNSNVLQSRIEIVI</sequence>
<reference evidence="8" key="3">
    <citation type="submission" date="2015-06" db="UniProtKB">
        <authorList>
            <consortium name="EnsemblMetazoa"/>
        </authorList>
    </citation>
    <scope>IDENTIFICATION</scope>
</reference>
<dbReference type="PANTHER" id="PTHR42721:SF42">
    <property type="entry name" value="FIBRONECTIN TYPE III-LIKE DOMAIN-CONTAINING PROTEIN"/>
    <property type="match status" value="1"/>
</dbReference>
<feature type="chain" id="PRO_5010979816" description="Fibronectin type III-like domain-containing protein" evidence="4">
    <location>
        <begin position="20"/>
        <end position="778"/>
    </location>
</feature>
<evidence type="ECO:0000256" key="2">
    <source>
        <dbReference type="ARBA" id="ARBA00022801"/>
    </source>
</evidence>
<dbReference type="GO" id="GO:0046556">
    <property type="term" value="F:alpha-L-arabinofuranosidase activity"/>
    <property type="evidence" value="ECO:0000318"/>
    <property type="project" value="GO_Central"/>
</dbReference>
<evidence type="ECO:0000259" key="6">
    <source>
        <dbReference type="Pfam" id="PF01915"/>
    </source>
</evidence>
<dbReference type="CTD" id="20195001"/>
<dbReference type="Pfam" id="PF01915">
    <property type="entry name" value="Glyco_hydro_3_C"/>
    <property type="match status" value="1"/>
</dbReference>
<dbReference type="InterPro" id="IPR013783">
    <property type="entry name" value="Ig-like_fold"/>
</dbReference>
<organism evidence="8 9">
    <name type="scientific">Helobdella robusta</name>
    <name type="common">Californian leech</name>
    <dbReference type="NCBI Taxonomy" id="6412"/>
    <lineage>
        <taxon>Eukaryota</taxon>
        <taxon>Metazoa</taxon>
        <taxon>Spiralia</taxon>
        <taxon>Lophotrochozoa</taxon>
        <taxon>Annelida</taxon>
        <taxon>Clitellata</taxon>
        <taxon>Hirudinea</taxon>
        <taxon>Rhynchobdellida</taxon>
        <taxon>Glossiphoniidae</taxon>
        <taxon>Helobdella</taxon>
    </lineage>
</organism>
<accession>T1EEJ9</accession>
<dbReference type="PRINTS" id="PR00133">
    <property type="entry name" value="GLHYDRLASE3"/>
</dbReference>
<evidence type="ECO:0000313" key="7">
    <source>
        <dbReference type="EMBL" id="ESN91801.1"/>
    </source>
</evidence>
<gene>
    <name evidence="8" type="primary">20195001</name>
    <name evidence="7" type="ORF">HELRODRAFT_108533</name>
</gene>
<dbReference type="Gene3D" id="2.60.40.10">
    <property type="entry name" value="Immunoglobulins"/>
    <property type="match status" value="1"/>
</dbReference>
<dbReference type="OMA" id="WGFKGHV"/>
<feature type="domain" description="Glycoside hydrolase family 3 C-terminal" evidence="6">
    <location>
        <begin position="414"/>
        <end position="645"/>
    </location>
</feature>
<dbReference type="SUPFAM" id="SSF52279">
    <property type="entry name" value="Beta-D-glucan exohydrolase, C-terminal domain"/>
    <property type="match status" value="1"/>
</dbReference>
<dbReference type="InterPro" id="IPR044993">
    <property type="entry name" value="BXL"/>
</dbReference>
<evidence type="ECO:0000313" key="8">
    <source>
        <dbReference type="EnsemblMetazoa" id="HelroP108533"/>
    </source>
</evidence>
<dbReference type="GeneID" id="20195001"/>
<evidence type="ECO:0000313" key="9">
    <source>
        <dbReference type="Proteomes" id="UP000015101"/>
    </source>
</evidence>
<dbReference type="Gene3D" id="3.40.50.1700">
    <property type="entry name" value="Glycoside hydrolase family 3 C-terminal domain"/>
    <property type="match status" value="1"/>
</dbReference>
<feature type="signal peptide" evidence="4">
    <location>
        <begin position="1"/>
        <end position="19"/>
    </location>
</feature>